<feature type="domain" description="HTH TFE/IIEalpha-type" evidence="5">
    <location>
        <begin position="4"/>
        <end position="124"/>
    </location>
</feature>
<dbReference type="InterPro" id="IPR024550">
    <property type="entry name" value="TFIIEa/SarR/Rpc3_HTH_dom"/>
</dbReference>
<dbReference type="InterPro" id="IPR002853">
    <property type="entry name" value="TFIIE_asu"/>
</dbReference>
<protein>
    <submittedName>
        <fullName evidence="6">HTH TFE/IIEalpha-type domain-containing protein</fullName>
    </submittedName>
</protein>
<evidence type="ECO:0000256" key="4">
    <source>
        <dbReference type="SAM" id="MobiDB-lite"/>
    </source>
</evidence>
<reference evidence="6" key="2">
    <citation type="submission" date="2023-05" db="EMBL/GenBank/DDBJ databases">
        <authorList>
            <person name="Schelkunov M.I."/>
        </authorList>
    </citation>
    <scope>NUCLEOTIDE SEQUENCE</scope>
    <source>
        <strain evidence="6">Hsosn_3</strain>
        <tissue evidence="6">Leaf</tissue>
    </source>
</reference>
<reference evidence="6" key="1">
    <citation type="submission" date="2023-02" db="EMBL/GenBank/DDBJ databases">
        <title>Genome of toxic invasive species Heracleum sosnowskyi carries increased number of genes despite the absence of recent whole-genome duplications.</title>
        <authorList>
            <person name="Schelkunov M."/>
            <person name="Shtratnikova V."/>
            <person name="Makarenko M."/>
            <person name="Klepikova A."/>
            <person name="Omelchenko D."/>
            <person name="Novikova G."/>
            <person name="Obukhova E."/>
            <person name="Bogdanov V."/>
            <person name="Penin A."/>
            <person name="Logacheva M."/>
        </authorList>
    </citation>
    <scope>NUCLEOTIDE SEQUENCE</scope>
    <source>
        <strain evidence="6">Hsosn_3</strain>
        <tissue evidence="6">Leaf</tissue>
    </source>
</reference>
<proteinExistence type="inferred from homology"/>
<evidence type="ECO:0000313" key="7">
    <source>
        <dbReference type="Proteomes" id="UP001237642"/>
    </source>
</evidence>
<dbReference type="GO" id="GO:0006367">
    <property type="term" value="P:transcription initiation at RNA polymerase II promoter"/>
    <property type="evidence" value="ECO:0007669"/>
    <property type="project" value="InterPro"/>
</dbReference>
<dbReference type="InterPro" id="IPR017919">
    <property type="entry name" value="TFIIE/TFIIEa_HTH"/>
</dbReference>
<feature type="compositionally biased region" description="Polar residues" evidence="4">
    <location>
        <begin position="498"/>
        <end position="507"/>
    </location>
</feature>
<dbReference type="Gene3D" id="3.30.40.10">
    <property type="entry name" value="Zinc/RING finger domain, C3HC4 (zinc finger)"/>
    <property type="match status" value="1"/>
</dbReference>
<keyword evidence="7" id="KW-1185">Reference proteome</keyword>
<dbReference type="Pfam" id="PF02002">
    <property type="entry name" value="TFIIE_alpha"/>
    <property type="match status" value="1"/>
</dbReference>
<dbReference type="PANTHER" id="PTHR13097:SF7">
    <property type="entry name" value="GENERAL TRANSCRIPTION FACTOR IIE SUBUNIT 1"/>
    <property type="match status" value="1"/>
</dbReference>
<feature type="compositionally biased region" description="Acidic residues" evidence="4">
    <location>
        <begin position="472"/>
        <end position="485"/>
    </location>
</feature>
<organism evidence="6 7">
    <name type="scientific">Heracleum sosnowskyi</name>
    <dbReference type="NCBI Taxonomy" id="360622"/>
    <lineage>
        <taxon>Eukaryota</taxon>
        <taxon>Viridiplantae</taxon>
        <taxon>Streptophyta</taxon>
        <taxon>Embryophyta</taxon>
        <taxon>Tracheophyta</taxon>
        <taxon>Spermatophyta</taxon>
        <taxon>Magnoliopsida</taxon>
        <taxon>eudicotyledons</taxon>
        <taxon>Gunneridae</taxon>
        <taxon>Pentapetalae</taxon>
        <taxon>asterids</taxon>
        <taxon>campanulids</taxon>
        <taxon>Apiales</taxon>
        <taxon>Apiaceae</taxon>
        <taxon>Apioideae</taxon>
        <taxon>apioid superclade</taxon>
        <taxon>Tordylieae</taxon>
        <taxon>Tordyliinae</taxon>
        <taxon>Heracleum</taxon>
    </lineage>
</organism>
<feature type="region of interest" description="Disordered" evidence="4">
    <location>
        <begin position="453"/>
        <end position="510"/>
    </location>
</feature>
<dbReference type="FunFam" id="3.30.40.10:FF:000269">
    <property type="entry name" value="Transcription initiation factor IIE subunit alpha"/>
    <property type="match status" value="1"/>
</dbReference>
<dbReference type="Proteomes" id="UP001237642">
    <property type="component" value="Unassembled WGS sequence"/>
</dbReference>
<feature type="region of interest" description="Disordered" evidence="4">
    <location>
        <begin position="352"/>
        <end position="407"/>
    </location>
</feature>
<accession>A0AAD8HHG1</accession>
<evidence type="ECO:0000256" key="3">
    <source>
        <dbReference type="ARBA" id="ARBA00023163"/>
    </source>
</evidence>
<gene>
    <name evidence="6" type="ORF">POM88_042857</name>
</gene>
<sequence length="587" mass="66203">MDSFNRLVRFAAKAFYDDIPAATKTGKNDNRGLGVVVLDALTRRQWVRDEDLARDLSLSTKQVRRILRFFEEEKLVKRDHMKESAQIYSNAAVAATGTQGEGKMKLHTYSYCCLDYAQIYDVVRYRMHRMKKKIKDELEDRITIQQYVCPNCNRRYTALDALYLVSSEDEFFHCEHCNGELVVESDKLAAEEMGDGDDNATRRRRQKFKDLLQKFEETLRPLTDVLNRVKDLPVPDFKTLKDWKVQAYAAARSDGDANDPSKCYNGTPMPSLGETKVEVALPDFREIGANVKSENTSTPTKVLPPWMITKGMVLTDEQRGEVKQVSNVEGASAVSDDHKDLAAYYASYQKQQEGTSRQVGMKSKRGYNDDDDDGDEDVEWEEGPIAGGTLDLNAKSENTTSTPTKVLPPWMITKGMVLTDEQRGEVKQVSNVEGASAVSDDHKDVAAYAAYQKQQEGTSRQVGMKSKRGYNDDDDDGDEDVEWEEGPIAGGTLDLNAKSENTTSTPTKVLPPRMIKKGMVLSDEQRVEVKKELNMEGASAASDDNEKNLQVAYLEAIYTALYQRQQELESKRKQEPVNSWWNVGLKC</sequence>
<dbReference type="EMBL" id="JAUIZM010000009">
    <property type="protein sequence ID" value="KAK1367296.1"/>
    <property type="molecule type" value="Genomic_DNA"/>
</dbReference>
<feature type="compositionally biased region" description="Polar residues" evidence="4">
    <location>
        <begin position="395"/>
        <end position="404"/>
    </location>
</feature>
<evidence type="ECO:0000259" key="5">
    <source>
        <dbReference type="PROSITE" id="PS51344"/>
    </source>
</evidence>
<comment type="similarity">
    <text evidence="1">Belongs to the TFIIE alpha subunit family.</text>
</comment>
<dbReference type="InterPro" id="IPR039997">
    <property type="entry name" value="TFE"/>
</dbReference>
<dbReference type="InterPro" id="IPR036390">
    <property type="entry name" value="WH_DNA-bd_sf"/>
</dbReference>
<dbReference type="PANTHER" id="PTHR13097">
    <property type="entry name" value="TRANSCRIPTION INITIATION FACTOR IIE, ALPHA SUBUNIT"/>
    <property type="match status" value="1"/>
</dbReference>
<feature type="compositionally biased region" description="Acidic residues" evidence="4">
    <location>
        <begin position="369"/>
        <end position="382"/>
    </location>
</feature>
<keyword evidence="3" id="KW-0804">Transcription</keyword>
<dbReference type="GO" id="GO:0005673">
    <property type="term" value="C:transcription factor TFIIE complex"/>
    <property type="evidence" value="ECO:0007669"/>
    <property type="project" value="TreeGrafter"/>
</dbReference>
<dbReference type="SUPFAM" id="SSF57783">
    <property type="entry name" value="Zinc beta-ribbon"/>
    <property type="match status" value="1"/>
</dbReference>
<comment type="caution">
    <text evidence="6">The sequence shown here is derived from an EMBL/GenBank/DDBJ whole genome shotgun (WGS) entry which is preliminary data.</text>
</comment>
<evidence type="ECO:0000313" key="6">
    <source>
        <dbReference type="EMBL" id="KAK1367296.1"/>
    </source>
</evidence>
<evidence type="ECO:0000256" key="1">
    <source>
        <dbReference type="ARBA" id="ARBA00008947"/>
    </source>
</evidence>
<dbReference type="SMART" id="SM00531">
    <property type="entry name" value="TFIIE"/>
    <property type="match status" value="1"/>
</dbReference>
<dbReference type="SUPFAM" id="SSF46785">
    <property type="entry name" value="Winged helix' DNA-binding domain"/>
    <property type="match status" value="1"/>
</dbReference>
<evidence type="ECO:0000256" key="2">
    <source>
        <dbReference type="ARBA" id="ARBA00023015"/>
    </source>
</evidence>
<dbReference type="AlphaFoldDB" id="A0AAD8HHG1"/>
<keyword evidence="2" id="KW-0805">Transcription regulation</keyword>
<dbReference type="PROSITE" id="PS51344">
    <property type="entry name" value="HTH_TFE_IIE"/>
    <property type="match status" value="1"/>
</dbReference>
<name>A0AAD8HHG1_9APIA</name>
<dbReference type="InterPro" id="IPR013083">
    <property type="entry name" value="Znf_RING/FYVE/PHD"/>
</dbReference>